<dbReference type="GO" id="GO:0006508">
    <property type="term" value="P:proteolysis"/>
    <property type="evidence" value="ECO:0007669"/>
    <property type="project" value="InterPro"/>
</dbReference>
<dbReference type="InterPro" id="IPR009003">
    <property type="entry name" value="Peptidase_S1_PA"/>
</dbReference>
<accession>A0A7G5FIK3</accession>
<dbReference type="InterPro" id="IPR018114">
    <property type="entry name" value="TRYPSIN_HIS"/>
</dbReference>
<evidence type="ECO:0000313" key="2">
    <source>
        <dbReference type="Proteomes" id="UP000515570"/>
    </source>
</evidence>
<dbReference type="InterPro" id="IPR043504">
    <property type="entry name" value="Peptidase_S1_PA_chymotrypsin"/>
</dbReference>
<dbReference type="Gene3D" id="2.40.10.10">
    <property type="entry name" value="Trypsin-like serine proteases"/>
    <property type="match status" value="2"/>
</dbReference>
<gene>
    <name evidence="1" type="ORF">HW450_03965</name>
</gene>
<organism evidence="1 2">
    <name type="scientific">Corynebacterium hindlerae</name>
    <dbReference type="NCBI Taxonomy" id="699041"/>
    <lineage>
        <taxon>Bacteria</taxon>
        <taxon>Bacillati</taxon>
        <taxon>Actinomycetota</taxon>
        <taxon>Actinomycetes</taxon>
        <taxon>Mycobacteriales</taxon>
        <taxon>Corynebacteriaceae</taxon>
        <taxon>Corynebacterium</taxon>
    </lineage>
</organism>
<dbReference type="AlphaFoldDB" id="A0A7G5FIK3"/>
<evidence type="ECO:0000313" key="1">
    <source>
        <dbReference type="EMBL" id="QMV86444.1"/>
    </source>
</evidence>
<keyword evidence="2" id="KW-1185">Reference proteome</keyword>
<dbReference type="EMBL" id="CP059833">
    <property type="protein sequence ID" value="QMV86444.1"/>
    <property type="molecule type" value="Genomic_DNA"/>
</dbReference>
<dbReference type="SUPFAM" id="SSF50494">
    <property type="entry name" value="Trypsin-like serine proteases"/>
    <property type="match status" value="1"/>
</dbReference>
<dbReference type="Proteomes" id="UP000515570">
    <property type="component" value="Chromosome"/>
</dbReference>
<dbReference type="CDD" id="cd21112">
    <property type="entry name" value="alphaLP-like"/>
    <property type="match status" value="1"/>
</dbReference>
<name>A0A7G5FIK3_9CORY</name>
<protein>
    <submittedName>
        <fullName evidence="1">Trypsin</fullName>
    </submittedName>
</protein>
<sequence length="241" mass="24826">MVNGANYQWRNDVQAQVMAQHLGPVLHRVPGSWFNAPDIAPEAQGGQVAVFGPSTPLFIGTDKMCTLAVAGFDQHGNKVGITAGHCGSVGSPVYSADAPNAGVRGHIVQVIPELDVAIVQFAPDTEVSRGYNGVTLNAVGGQAALGQQLCKKGVATGYTCGVAWDTYNSQVCAMQGDSGAPMFAGDRLIGVVSGGNPVVPMSSCNTPWQGPLHMPTISTPIDHILGFLEAQGGTGAGFRLA</sequence>
<reference evidence="1 2" key="1">
    <citation type="submission" date="2020-07" db="EMBL/GenBank/DDBJ databases">
        <title>non toxigenic Corynebacterium sp. nov from a clinical source.</title>
        <authorList>
            <person name="Bernier A.-M."/>
            <person name="Bernard K."/>
        </authorList>
    </citation>
    <scope>NUCLEOTIDE SEQUENCE [LARGE SCALE GENOMIC DNA]</scope>
    <source>
        <strain evidence="2">NML 93-0612</strain>
    </source>
</reference>
<dbReference type="GO" id="GO:0004252">
    <property type="term" value="F:serine-type endopeptidase activity"/>
    <property type="evidence" value="ECO:0007669"/>
    <property type="project" value="InterPro"/>
</dbReference>
<dbReference type="PROSITE" id="PS00134">
    <property type="entry name" value="TRYPSIN_HIS"/>
    <property type="match status" value="1"/>
</dbReference>
<proteinExistence type="predicted"/>